<dbReference type="InterPro" id="IPR006115">
    <property type="entry name" value="6PGDH_NADP-bd"/>
</dbReference>
<dbReference type="Gene3D" id="3.40.50.720">
    <property type="entry name" value="NAD(P)-binding Rossmann-like Domain"/>
    <property type="match status" value="1"/>
</dbReference>
<evidence type="ECO:0000259" key="2">
    <source>
        <dbReference type="Pfam" id="PF03446"/>
    </source>
</evidence>
<dbReference type="EMBL" id="QMBP01000002">
    <property type="protein sequence ID" value="RAZ91767.1"/>
    <property type="molecule type" value="Genomic_DNA"/>
</dbReference>
<dbReference type="InterPro" id="IPR036291">
    <property type="entry name" value="NAD(P)-bd_dom_sf"/>
</dbReference>
<feature type="region of interest" description="Disordered" evidence="1">
    <location>
        <begin position="53"/>
        <end position="76"/>
    </location>
</feature>
<dbReference type="OrthoDB" id="9777604at2"/>
<dbReference type="Proteomes" id="UP000251558">
    <property type="component" value="Unassembled WGS sequence"/>
</dbReference>
<dbReference type="GO" id="GO:0050661">
    <property type="term" value="F:NADP binding"/>
    <property type="evidence" value="ECO:0007669"/>
    <property type="project" value="InterPro"/>
</dbReference>
<protein>
    <recommendedName>
        <fullName evidence="2">6-phosphogluconate dehydrogenase NADP-binding domain-containing protein</fullName>
    </recommendedName>
</protein>
<reference evidence="3 4" key="1">
    <citation type="submission" date="2018-07" db="EMBL/GenBank/DDBJ databases">
        <title>Diversity of Mesorhizobium strains in Brazil.</title>
        <authorList>
            <person name="Helene L.C.F."/>
            <person name="Dall'Agnol R."/>
            <person name="Delamuta J.R.M."/>
            <person name="Hungria M."/>
        </authorList>
    </citation>
    <scope>NUCLEOTIDE SEQUENCE [LARGE SCALE GENOMIC DNA]</scope>
    <source>
        <strain evidence="3 4">AC99b</strain>
    </source>
</reference>
<organism evidence="3 4">
    <name type="scientific">Mesorhizobium hawassense</name>
    <dbReference type="NCBI Taxonomy" id="1209954"/>
    <lineage>
        <taxon>Bacteria</taxon>
        <taxon>Pseudomonadati</taxon>
        <taxon>Pseudomonadota</taxon>
        <taxon>Alphaproteobacteria</taxon>
        <taxon>Hyphomicrobiales</taxon>
        <taxon>Phyllobacteriaceae</taxon>
        <taxon>Mesorhizobium</taxon>
    </lineage>
</organism>
<dbReference type="Pfam" id="PF03446">
    <property type="entry name" value="NAD_binding_2"/>
    <property type="match status" value="1"/>
</dbReference>
<evidence type="ECO:0000256" key="1">
    <source>
        <dbReference type="SAM" id="MobiDB-lite"/>
    </source>
</evidence>
<comment type="caution">
    <text evidence="3">The sequence shown here is derived from an EMBL/GenBank/DDBJ whole genome shotgun (WGS) entry which is preliminary data.</text>
</comment>
<sequence length="99" mass="10802">MQVGLIGLGRMGGNIARRLIARGRHDVVVYGRNGNAPAQGTVGLRENWLEPTSSVSTSTAWERMTHPSSHAEMSADKVRDLVLGFRRDSGELGKDDQDQ</sequence>
<evidence type="ECO:0000313" key="3">
    <source>
        <dbReference type="EMBL" id="RAZ91767.1"/>
    </source>
</evidence>
<keyword evidence="4" id="KW-1185">Reference proteome</keyword>
<name>A0A330I423_9HYPH</name>
<accession>A0A330I423</accession>
<feature type="domain" description="6-phosphogluconate dehydrogenase NADP-binding" evidence="2">
    <location>
        <begin position="2"/>
        <end position="36"/>
    </location>
</feature>
<proteinExistence type="predicted"/>
<dbReference type="AlphaFoldDB" id="A0A330I423"/>
<evidence type="ECO:0000313" key="4">
    <source>
        <dbReference type="Proteomes" id="UP000251558"/>
    </source>
</evidence>
<gene>
    <name evidence="3" type="ORF">DPM33_04545</name>
</gene>
<dbReference type="SUPFAM" id="SSF51735">
    <property type="entry name" value="NAD(P)-binding Rossmann-fold domains"/>
    <property type="match status" value="1"/>
</dbReference>